<dbReference type="SUPFAM" id="SSF57903">
    <property type="entry name" value="FYVE/PHD zinc finger"/>
    <property type="match status" value="1"/>
</dbReference>
<feature type="compositionally biased region" description="Polar residues" evidence="10">
    <location>
        <begin position="1114"/>
        <end position="1123"/>
    </location>
</feature>
<feature type="region of interest" description="Disordered" evidence="10">
    <location>
        <begin position="791"/>
        <end position="871"/>
    </location>
</feature>
<dbReference type="PANTHER" id="PTHR12420">
    <property type="entry name" value="PHD FINGER PROTEIN"/>
    <property type="match status" value="1"/>
</dbReference>
<keyword evidence="5 9" id="KW-0863">Zinc-finger</keyword>
<dbReference type="GO" id="GO:0008270">
    <property type="term" value="F:zinc ion binding"/>
    <property type="evidence" value="ECO:0007669"/>
    <property type="project" value="UniProtKB-KW"/>
</dbReference>
<dbReference type="Proteomes" id="UP000230750">
    <property type="component" value="Unassembled WGS sequence"/>
</dbReference>
<feature type="compositionally biased region" description="Polar residues" evidence="10">
    <location>
        <begin position="1266"/>
        <end position="1275"/>
    </location>
</feature>
<keyword evidence="7" id="KW-0862">Zinc</keyword>
<evidence type="ECO:0000256" key="9">
    <source>
        <dbReference type="PROSITE-ProRule" id="PRU00175"/>
    </source>
</evidence>
<dbReference type="PROSITE" id="PS50089">
    <property type="entry name" value="ZF_RING_2"/>
    <property type="match status" value="1"/>
</dbReference>
<feature type="compositionally biased region" description="Polar residues" evidence="10">
    <location>
        <begin position="1366"/>
        <end position="1377"/>
    </location>
</feature>
<keyword evidence="4" id="KW-0479">Metal-binding</keyword>
<dbReference type="InterPro" id="IPR059102">
    <property type="entry name" value="PHD_PHF7/G2E3-like"/>
</dbReference>
<feature type="domain" description="PHD-type" evidence="12">
    <location>
        <begin position="43"/>
        <end position="164"/>
    </location>
</feature>
<feature type="compositionally biased region" description="Polar residues" evidence="10">
    <location>
        <begin position="791"/>
        <end position="802"/>
    </location>
</feature>
<feature type="compositionally biased region" description="Low complexity" evidence="10">
    <location>
        <begin position="1140"/>
        <end position="1149"/>
    </location>
</feature>
<dbReference type="InterPro" id="IPR034732">
    <property type="entry name" value="EPHD"/>
</dbReference>
<dbReference type="InterPro" id="IPR013083">
    <property type="entry name" value="Znf_RING/FYVE/PHD"/>
</dbReference>
<accession>A0A2G8KKA6</accession>
<dbReference type="OrthoDB" id="512616at2759"/>
<dbReference type="SUPFAM" id="SSF57850">
    <property type="entry name" value="RING/U-box"/>
    <property type="match status" value="1"/>
</dbReference>
<keyword evidence="6" id="KW-0833">Ubl conjugation pathway</keyword>
<gene>
    <name evidence="13" type="ORF">BSL78_14681</name>
</gene>
<keyword evidence="8" id="KW-0539">Nucleus</keyword>
<dbReference type="InterPro" id="IPR042013">
    <property type="entry name" value="PHF7/G2E3_ePHD"/>
</dbReference>
<evidence type="ECO:0000313" key="13">
    <source>
        <dbReference type="EMBL" id="PIK48433.1"/>
    </source>
</evidence>
<keyword evidence="3" id="KW-0808">Transferase</keyword>
<feature type="compositionally biased region" description="Low complexity" evidence="10">
    <location>
        <begin position="803"/>
        <end position="832"/>
    </location>
</feature>
<feature type="compositionally biased region" description="Polar residues" evidence="10">
    <location>
        <begin position="763"/>
        <end position="777"/>
    </location>
</feature>
<comment type="pathway">
    <text evidence="2">Protein modification; protein ubiquitination.</text>
</comment>
<dbReference type="Gene3D" id="3.30.40.10">
    <property type="entry name" value="Zinc/RING finger domain, C3HC4 (zinc finger)"/>
    <property type="match status" value="2"/>
</dbReference>
<dbReference type="SMART" id="SM00249">
    <property type="entry name" value="PHD"/>
    <property type="match status" value="3"/>
</dbReference>
<name>A0A2G8KKA6_STIJA</name>
<protein>
    <submittedName>
        <fullName evidence="13">Putative GPI-anchored adhesin-like protein PGA55-like</fullName>
    </submittedName>
</protein>
<evidence type="ECO:0000256" key="7">
    <source>
        <dbReference type="ARBA" id="ARBA00022833"/>
    </source>
</evidence>
<sequence>MDLNDADKHSDEEIVDQTSSSEENLTDGSEELLDRDVRTREESDLCIFCLMRDNDEFKLGKFYTLKDDGLEREIRAHLYCLFFASGLCQNGTMEEGVQGFLGKDILKEVNRARRLRCTYCKKIGASVGCGIKKCKVSYHFPCGKDNQSIFRFYDRYESFCPKHLPVQMYPEEEEPLNTSLIDCPVCLDNVPSQSSFDVLKTPCCHNTYVHRDCIQRQALSSGMYFFRCPICNNQNEFKEEMLSFGIHVPERDAAWERDEGAYQELYQRHSKCDIGNCMCPSGRAYSKKSGKWQIILCDFCGSVGCHVECGRLERPTQDWACTHCRAMLSSDSINPSKALRFESTPCKKKGRIRSSMKLKGKSPRAGIKNKKVKKSKSTVLTPVDNDSPSTSREGISDDVWSKKKKTKKSKQNLKSNKEKLPPTLKRAGSSPVKRKVNQSSKAPDLSPIAHNFQVKKMSKSKKLVKLKGHASMKHSTYAKTVKKLATKCKSGQSKEKVGKLKTGAQFASSRPKIHLPSSSSSQSGKKLAVSDGTASTSSRTSQLGQEGQTPVPKRAFFKSQFQHGLQSPSVYDTPIVFTRRALATVTQKTLPLLPLVRLCKLAYSRGGGIKKFTAVAWKRALLQTTQDYQTKKQGEPTDIGKAVQGRREQNGVRRMSMRSRPHQKTGQAPRKGLDEGTVRPTRSVVNSKQLIEAMLKESARSHLEAILRGEKEVDLYAYLCHQDRLGGGYKPGIHPGTSCSNIKGRDHNYTKGTDCPVNRDAGISSQSNNDRTLSDTSSNVTVYDLIKDQETVSTDGSHSEVTFPSVSSPFSVPSPSPSSSSPSPSSSSSPSVENASVQSRRERAGNCSSDAIPTDICLGEGGENNDNKSEIYLTDERARVVSEVIETSSNNSENQDSSNQSQIAEKDEPTVGGKSLEDVVAKRMTRLHSFSKTNSPVCMDRTDDTTEVIPKTSDTMEMMHDANMLKLKECSKNSNHLDESGSRPAASKTRRASMRSKKDQMTAENEETEASVITVEKDANPGNDPAKIQQEGMITPTKMIGEQTIGMEDNRSSESQQTSSHRSSTESPAVDHKKSESNVSVAMKEIRAEQHVPIPVMPKMEPCDVLKNQEDGHTSSPQFTDSICGTGVIEASGGKAKVQPSSESSSPSLRSEKRKCRGSAVSEREKKLTRRISMNARGKSSSLSKTAPKSSDQTVGDTKLKSMKTLNDYFKVAVRETKSKIKVTSEECPVQGSTSEDKASKSLEVKSVADDGEKGDQNDEKESAVDVNSCQKETQTPPPTEEVMPLSSLISIDECLDERDIEFSSVPVESPLGEPSADALSSSLTTVESNGSDHQIHRVTTRQMVSSLKISDTNSYARDNVPHTPSPQRGSFRTNDINPQYSWPLIAKRRIGNLERASTSDDIAPLRGIHPIKLKTRTNLLFRNDHELRKETDKLKSQPSGPYSSSPRQIEQDKVDDIFLVSQTDKSLPKPELACDSEISEQKSSNMEAQNDDGKLALSRKRPNPDKTVSESGAQARRSKRLKRDHSAKDPNQSTSVVDETNPDDIFLPGNRNGLLRTLNSNGPTSSVALSGRQRGDVSDGFYKKSEGTPQKRILLQRSLSLCKIVPPKFVTAEYQTEKRACVSESKLKRSPSPQRKISKRQLVMQ</sequence>
<evidence type="ECO:0000313" key="14">
    <source>
        <dbReference type="Proteomes" id="UP000230750"/>
    </source>
</evidence>
<feature type="compositionally biased region" description="Basic and acidic residues" evidence="10">
    <location>
        <begin position="1235"/>
        <end position="1264"/>
    </location>
</feature>
<comment type="caution">
    <text evidence="13">The sequence shown here is derived from an EMBL/GenBank/DDBJ whole genome shotgun (WGS) entry which is preliminary data.</text>
</comment>
<evidence type="ECO:0000256" key="6">
    <source>
        <dbReference type="ARBA" id="ARBA00022786"/>
    </source>
</evidence>
<feature type="compositionally biased region" description="Polar residues" evidence="10">
    <location>
        <begin position="532"/>
        <end position="548"/>
    </location>
</feature>
<feature type="region of interest" description="Disordered" evidence="10">
    <location>
        <begin position="487"/>
        <end position="549"/>
    </location>
</feature>
<reference evidence="13 14" key="1">
    <citation type="journal article" date="2017" name="PLoS Biol.">
        <title>The sea cucumber genome provides insights into morphological evolution and visceral regeneration.</title>
        <authorList>
            <person name="Zhang X."/>
            <person name="Sun L."/>
            <person name="Yuan J."/>
            <person name="Sun Y."/>
            <person name="Gao Y."/>
            <person name="Zhang L."/>
            <person name="Li S."/>
            <person name="Dai H."/>
            <person name="Hamel J.F."/>
            <person name="Liu C."/>
            <person name="Yu Y."/>
            <person name="Liu S."/>
            <person name="Lin W."/>
            <person name="Guo K."/>
            <person name="Jin S."/>
            <person name="Xu P."/>
            <person name="Storey K.B."/>
            <person name="Huan P."/>
            <person name="Zhang T."/>
            <person name="Zhou Y."/>
            <person name="Zhang J."/>
            <person name="Lin C."/>
            <person name="Li X."/>
            <person name="Xing L."/>
            <person name="Huo D."/>
            <person name="Sun M."/>
            <person name="Wang L."/>
            <person name="Mercier A."/>
            <person name="Li F."/>
            <person name="Yang H."/>
            <person name="Xiang J."/>
        </authorList>
    </citation>
    <scope>NUCLEOTIDE SEQUENCE [LARGE SCALE GENOMIC DNA]</scope>
    <source>
        <strain evidence="13">Shaxun</strain>
        <tissue evidence="13">Muscle</tissue>
    </source>
</reference>
<evidence type="ECO:0000259" key="12">
    <source>
        <dbReference type="PROSITE" id="PS51805"/>
    </source>
</evidence>
<feature type="compositionally biased region" description="Low complexity" evidence="10">
    <location>
        <begin position="1053"/>
        <end position="1067"/>
    </location>
</feature>
<evidence type="ECO:0000259" key="11">
    <source>
        <dbReference type="PROSITE" id="PS50089"/>
    </source>
</evidence>
<evidence type="ECO:0000256" key="4">
    <source>
        <dbReference type="ARBA" id="ARBA00022723"/>
    </source>
</evidence>
<evidence type="ECO:0000256" key="2">
    <source>
        <dbReference type="ARBA" id="ARBA00004906"/>
    </source>
</evidence>
<feature type="region of interest" description="Disordered" evidence="10">
    <location>
        <begin position="750"/>
        <end position="777"/>
    </location>
</feature>
<evidence type="ECO:0000256" key="1">
    <source>
        <dbReference type="ARBA" id="ARBA00004123"/>
    </source>
</evidence>
<dbReference type="CDD" id="cd15669">
    <property type="entry name" value="ePHD_PHF7_G2E3_like"/>
    <property type="match status" value="1"/>
</dbReference>
<feature type="region of interest" description="Disordered" evidence="10">
    <location>
        <begin position="1355"/>
        <end position="1377"/>
    </location>
</feature>
<evidence type="ECO:0000256" key="3">
    <source>
        <dbReference type="ARBA" id="ARBA00022679"/>
    </source>
</evidence>
<dbReference type="STRING" id="307972.A0A2G8KKA6"/>
<feature type="region of interest" description="Disordered" evidence="10">
    <location>
        <begin position="1626"/>
        <end position="1646"/>
    </location>
</feature>
<evidence type="ECO:0000256" key="10">
    <source>
        <dbReference type="SAM" id="MobiDB-lite"/>
    </source>
</evidence>
<keyword evidence="14" id="KW-1185">Reference proteome</keyword>
<feature type="compositionally biased region" description="Basic and acidic residues" evidence="10">
    <location>
        <begin position="904"/>
        <end position="914"/>
    </location>
</feature>
<evidence type="ECO:0000256" key="5">
    <source>
        <dbReference type="ARBA" id="ARBA00022771"/>
    </source>
</evidence>
<comment type="subcellular location">
    <subcellularLocation>
        <location evidence="1">Nucleus</location>
    </subcellularLocation>
</comment>
<feature type="region of interest" description="Disordered" evidence="10">
    <location>
        <begin position="886"/>
        <end position="914"/>
    </location>
</feature>
<feature type="region of interest" description="Disordered" evidence="10">
    <location>
        <begin position="1048"/>
        <end position="1202"/>
    </location>
</feature>
<feature type="region of interest" description="Disordered" evidence="10">
    <location>
        <begin position="973"/>
        <end position="1030"/>
    </location>
</feature>
<dbReference type="InterPro" id="IPR001841">
    <property type="entry name" value="Znf_RING"/>
</dbReference>
<feature type="region of interest" description="Disordered" evidence="10">
    <location>
        <begin position="1222"/>
        <end position="1283"/>
    </location>
</feature>
<feature type="compositionally biased region" description="Polar residues" evidence="10">
    <location>
        <begin position="378"/>
        <end position="393"/>
    </location>
</feature>
<dbReference type="PROSITE" id="PS51805">
    <property type="entry name" value="EPHD"/>
    <property type="match status" value="1"/>
</dbReference>
<feature type="compositionally biased region" description="Polar residues" evidence="10">
    <location>
        <begin position="1437"/>
        <end position="1449"/>
    </location>
</feature>
<feature type="compositionally biased region" description="Polar residues" evidence="10">
    <location>
        <begin position="1530"/>
        <end position="1539"/>
    </location>
</feature>
<dbReference type="PANTHER" id="PTHR12420:SF42">
    <property type="entry name" value="G2_M PHASE-SPECIFIC E3 UBIQUITIN-PROTEIN LIGASE"/>
    <property type="match status" value="1"/>
</dbReference>
<feature type="region of interest" description="Disordered" evidence="10">
    <location>
        <begin position="1467"/>
        <end position="1545"/>
    </location>
</feature>
<feature type="region of interest" description="Disordered" evidence="10">
    <location>
        <begin position="642"/>
        <end position="681"/>
    </location>
</feature>
<dbReference type="InterPro" id="IPR001965">
    <property type="entry name" value="Znf_PHD"/>
</dbReference>
<feature type="compositionally biased region" description="Basic and acidic residues" evidence="10">
    <location>
        <begin position="1101"/>
        <end position="1113"/>
    </location>
</feature>
<dbReference type="Pfam" id="PF13771">
    <property type="entry name" value="zf-HC5HC2H"/>
    <property type="match status" value="1"/>
</dbReference>
<proteinExistence type="predicted"/>
<dbReference type="InterPro" id="IPR051188">
    <property type="entry name" value="PHD-type_Zinc_Finger"/>
</dbReference>
<feature type="region of interest" description="Disordered" evidence="10">
    <location>
        <begin position="1430"/>
        <end position="1453"/>
    </location>
</feature>
<feature type="compositionally biased region" description="Basic residues" evidence="10">
    <location>
        <begin position="1517"/>
        <end position="1526"/>
    </location>
</feature>
<feature type="region of interest" description="Disordered" evidence="10">
    <location>
        <begin position="344"/>
        <end position="472"/>
    </location>
</feature>
<feature type="compositionally biased region" description="Basic residues" evidence="10">
    <location>
        <begin position="346"/>
        <end position="376"/>
    </location>
</feature>
<feature type="region of interest" description="Disordered" evidence="10">
    <location>
        <begin position="1"/>
        <end position="33"/>
    </location>
</feature>
<organism evidence="13 14">
    <name type="scientific">Stichopus japonicus</name>
    <name type="common">Sea cucumber</name>
    <dbReference type="NCBI Taxonomy" id="307972"/>
    <lineage>
        <taxon>Eukaryota</taxon>
        <taxon>Metazoa</taxon>
        <taxon>Echinodermata</taxon>
        <taxon>Eleutherozoa</taxon>
        <taxon>Echinozoa</taxon>
        <taxon>Holothuroidea</taxon>
        <taxon>Aspidochirotacea</taxon>
        <taxon>Aspidochirotida</taxon>
        <taxon>Stichopodidae</taxon>
        <taxon>Apostichopus</taxon>
    </lineage>
</organism>
<dbReference type="SMART" id="SM00184">
    <property type="entry name" value="RING"/>
    <property type="match status" value="1"/>
</dbReference>
<feature type="compositionally biased region" description="Basic residues" evidence="10">
    <location>
        <begin position="402"/>
        <end position="411"/>
    </location>
</feature>
<dbReference type="InterPro" id="IPR011011">
    <property type="entry name" value="Znf_FYVE_PHD"/>
</dbReference>
<feature type="compositionally biased region" description="Low complexity" evidence="10">
    <location>
        <begin position="888"/>
        <end position="902"/>
    </location>
</feature>
<feature type="compositionally biased region" description="Basic and acidic residues" evidence="10">
    <location>
        <begin position="1"/>
        <end position="12"/>
    </location>
</feature>
<dbReference type="Pfam" id="PF26054">
    <property type="entry name" value="PHD_G2E3"/>
    <property type="match status" value="1"/>
</dbReference>
<feature type="compositionally biased region" description="Low complexity" evidence="10">
    <location>
        <begin position="1179"/>
        <end position="1191"/>
    </location>
</feature>
<dbReference type="EMBL" id="MRZV01000522">
    <property type="protein sequence ID" value="PIK48433.1"/>
    <property type="molecule type" value="Genomic_DNA"/>
</dbReference>
<evidence type="ECO:0000256" key="8">
    <source>
        <dbReference type="ARBA" id="ARBA00023242"/>
    </source>
</evidence>
<feature type="domain" description="RING-type" evidence="11">
    <location>
        <begin position="183"/>
        <end position="232"/>
    </location>
</feature>
<feature type="compositionally biased region" description="Basic residues" evidence="10">
    <location>
        <begin position="456"/>
        <end position="472"/>
    </location>
</feature>
<dbReference type="GO" id="GO:0005634">
    <property type="term" value="C:nucleus"/>
    <property type="evidence" value="ECO:0007669"/>
    <property type="project" value="TreeGrafter"/>
</dbReference>